<feature type="compositionally biased region" description="Basic and acidic residues" evidence="1">
    <location>
        <begin position="33"/>
        <end position="63"/>
    </location>
</feature>
<feature type="region of interest" description="Disordered" evidence="1">
    <location>
        <begin position="110"/>
        <end position="138"/>
    </location>
</feature>
<feature type="region of interest" description="Disordered" evidence="1">
    <location>
        <begin position="33"/>
        <end position="74"/>
    </location>
</feature>
<organism evidence="2 3">
    <name type="scientific">Coniochaeta ligniaria NRRL 30616</name>
    <dbReference type="NCBI Taxonomy" id="1408157"/>
    <lineage>
        <taxon>Eukaryota</taxon>
        <taxon>Fungi</taxon>
        <taxon>Dikarya</taxon>
        <taxon>Ascomycota</taxon>
        <taxon>Pezizomycotina</taxon>
        <taxon>Sordariomycetes</taxon>
        <taxon>Sordariomycetidae</taxon>
        <taxon>Coniochaetales</taxon>
        <taxon>Coniochaetaceae</taxon>
        <taxon>Coniochaeta</taxon>
    </lineage>
</organism>
<dbReference type="EMBL" id="KV875104">
    <property type="protein sequence ID" value="OIW24222.1"/>
    <property type="molecule type" value="Genomic_DNA"/>
</dbReference>
<accession>A0A1J7I9U5</accession>
<dbReference type="AlphaFoldDB" id="A0A1J7I9U5"/>
<gene>
    <name evidence="2" type="ORF">CONLIGDRAFT_107831</name>
</gene>
<evidence type="ECO:0000313" key="2">
    <source>
        <dbReference type="EMBL" id="OIW24222.1"/>
    </source>
</evidence>
<proteinExistence type="predicted"/>
<reference evidence="2 3" key="1">
    <citation type="submission" date="2016-10" db="EMBL/GenBank/DDBJ databases">
        <title>Draft genome sequence of Coniochaeta ligniaria NRRL30616, a lignocellulolytic fungus for bioabatement of inhibitors in plant biomass hydrolysates.</title>
        <authorList>
            <consortium name="DOE Joint Genome Institute"/>
            <person name="Jimenez D.J."/>
            <person name="Hector R.E."/>
            <person name="Riley R."/>
            <person name="Sun H."/>
            <person name="Grigoriev I.V."/>
            <person name="Van Elsas J.D."/>
            <person name="Nichols N.N."/>
        </authorList>
    </citation>
    <scope>NUCLEOTIDE SEQUENCE [LARGE SCALE GENOMIC DNA]</scope>
    <source>
        <strain evidence="2 3">NRRL 30616</strain>
    </source>
</reference>
<keyword evidence="3" id="KW-1185">Reference proteome</keyword>
<evidence type="ECO:0000313" key="3">
    <source>
        <dbReference type="Proteomes" id="UP000182658"/>
    </source>
</evidence>
<dbReference type="Proteomes" id="UP000182658">
    <property type="component" value="Unassembled WGS sequence"/>
</dbReference>
<protein>
    <submittedName>
        <fullName evidence="2">Uncharacterized protein</fullName>
    </submittedName>
</protein>
<evidence type="ECO:0000256" key="1">
    <source>
        <dbReference type="SAM" id="MobiDB-lite"/>
    </source>
</evidence>
<sequence length="138" mass="14553">MQARPASGAPGVLLMAEDLPHPAKKVCQMDSRRDMAAHESGRVSEIRESKTHDQALSAPERRQSASLEPSSLLFDSSGIDTSKVTAITEPDVVGVTAAVAAGTIQRPLRTTTSGAKRSDLDGTSTLPDLVDWKEAGSN</sequence>
<feature type="compositionally biased region" description="Polar residues" evidence="1">
    <location>
        <begin position="110"/>
        <end position="126"/>
    </location>
</feature>
<dbReference type="OrthoDB" id="5345625at2759"/>
<dbReference type="InParanoid" id="A0A1J7I9U5"/>
<name>A0A1J7I9U5_9PEZI</name>